<accession>A0A5M3WE99</accession>
<feature type="transmembrane region" description="Helical" evidence="2">
    <location>
        <begin position="21"/>
        <end position="43"/>
    </location>
</feature>
<dbReference type="OrthoDB" id="3687522at2"/>
<dbReference type="InterPro" id="IPR032710">
    <property type="entry name" value="NTF2-like_dom_sf"/>
</dbReference>
<dbReference type="Proteomes" id="UP000331127">
    <property type="component" value="Unassembled WGS sequence"/>
</dbReference>
<feature type="compositionally biased region" description="Polar residues" evidence="1">
    <location>
        <begin position="54"/>
        <end position="65"/>
    </location>
</feature>
<keyword evidence="4" id="KW-1185">Reference proteome</keyword>
<evidence type="ECO:0000313" key="3">
    <source>
        <dbReference type="EMBL" id="GES07387.1"/>
    </source>
</evidence>
<evidence type="ECO:0000313" key="4">
    <source>
        <dbReference type="Proteomes" id="UP000331127"/>
    </source>
</evidence>
<comment type="caution">
    <text evidence="3">The sequence shown here is derived from an EMBL/GenBank/DDBJ whole genome shotgun (WGS) entry which is preliminary data.</text>
</comment>
<feature type="region of interest" description="Disordered" evidence="1">
    <location>
        <begin position="54"/>
        <end position="80"/>
    </location>
</feature>
<protein>
    <submittedName>
        <fullName evidence="3">Uncharacterized protein</fullName>
    </submittedName>
</protein>
<dbReference type="SUPFAM" id="SSF54427">
    <property type="entry name" value="NTF2-like"/>
    <property type="match status" value="1"/>
</dbReference>
<evidence type="ECO:0000256" key="2">
    <source>
        <dbReference type="SAM" id="Phobius"/>
    </source>
</evidence>
<dbReference type="RefSeq" id="WP_155353100.1">
    <property type="nucleotide sequence ID" value="NZ_BAAAHL010000012.1"/>
</dbReference>
<evidence type="ECO:0000256" key="1">
    <source>
        <dbReference type="SAM" id="MobiDB-lite"/>
    </source>
</evidence>
<sequence length="202" mass="22432">MTYPYEQPAQPPRKRRRGGGNLALIIVSAVAAVALIAVAFLAYELLQRPAGQSGAATVSTPSAQAEQVAEEPTGPPAQPRTRAAVKAAAEALWDSYAVGDYGTYWDAWAAADKKVVSRKDYQRRHRLCPSSAEGINWTVKRVTVKGERATVRAQRLYLIDDYTFVYEDGRWRYRLQPDIRKEYQTQTIDQIVAQAEAEGQCA</sequence>
<gene>
    <name evidence="3" type="ORF">Amac_009820</name>
</gene>
<organism evidence="3 4">
    <name type="scientific">Acrocarpospora macrocephala</name>
    <dbReference type="NCBI Taxonomy" id="150177"/>
    <lineage>
        <taxon>Bacteria</taxon>
        <taxon>Bacillati</taxon>
        <taxon>Actinomycetota</taxon>
        <taxon>Actinomycetes</taxon>
        <taxon>Streptosporangiales</taxon>
        <taxon>Streptosporangiaceae</taxon>
        <taxon>Acrocarpospora</taxon>
    </lineage>
</organism>
<name>A0A5M3WE99_9ACTN</name>
<dbReference type="AlphaFoldDB" id="A0A5M3WE99"/>
<reference evidence="3 4" key="1">
    <citation type="submission" date="2019-10" db="EMBL/GenBank/DDBJ databases">
        <title>Whole genome shotgun sequence of Acrocarpospora macrocephala NBRC 16266.</title>
        <authorList>
            <person name="Ichikawa N."/>
            <person name="Kimura A."/>
            <person name="Kitahashi Y."/>
            <person name="Komaki H."/>
            <person name="Oguchi A."/>
        </authorList>
    </citation>
    <scope>NUCLEOTIDE SEQUENCE [LARGE SCALE GENOMIC DNA]</scope>
    <source>
        <strain evidence="3 4">NBRC 16266</strain>
    </source>
</reference>
<keyword evidence="2" id="KW-0472">Membrane</keyword>
<dbReference type="EMBL" id="BLAE01000006">
    <property type="protein sequence ID" value="GES07387.1"/>
    <property type="molecule type" value="Genomic_DNA"/>
</dbReference>
<keyword evidence="2" id="KW-1133">Transmembrane helix</keyword>
<proteinExistence type="predicted"/>
<keyword evidence="2" id="KW-0812">Transmembrane</keyword>